<dbReference type="SUPFAM" id="SSF52058">
    <property type="entry name" value="L domain-like"/>
    <property type="match status" value="1"/>
</dbReference>
<name>A0A0A9AE44_ARUDO</name>
<reference evidence="1" key="1">
    <citation type="submission" date="2014-09" db="EMBL/GenBank/DDBJ databases">
        <authorList>
            <person name="Magalhaes I.L.F."/>
            <person name="Oliveira U."/>
            <person name="Santos F.R."/>
            <person name="Vidigal T.H.D.A."/>
            <person name="Brescovit A.D."/>
            <person name="Santos A.J."/>
        </authorList>
    </citation>
    <scope>NUCLEOTIDE SEQUENCE</scope>
    <source>
        <tissue evidence="1">Shoot tissue taken approximately 20 cm above the soil surface</tissue>
    </source>
</reference>
<protein>
    <submittedName>
        <fullName evidence="1">Uncharacterized protein</fullName>
    </submittedName>
</protein>
<dbReference type="AlphaFoldDB" id="A0A0A9AE44"/>
<dbReference type="InterPro" id="IPR032675">
    <property type="entry name" value="LRR_dom_sf"/>
</dbReference>
<dbReference type="Gene3D" id="3.80.10.10">
    <property type="entry name" value="Ribonuclease Inhibitor"/>
    <property type="match status" value="1"/>
</dbReference>
<evidence type="ECO:0000313" key="1">
    <source>
        <dbReference type="EMBL" id="JAD45372.1"/>
    </source>
</evidence>
<sequence length="71" mass="7818">MLSGAIPSSLGRLSSLSVFNLGYNNLTGLIPSLEHFLSSGLCCPTKHAKWNNTTKCIQYLPPFPEYCNGWQ</sequence>
<reference evidence="1" key="2">
    <citation type="journal article" date="2015" name="Data Brief">
        <title>Shoot transcriptome of the giant reed, Arundo donax.</title>
        <authorList>
            <person name="Barrero R.A."/>
            <person name="Guerrero F.D."/>
            <person name="Moolhuijzen P."/>
            <person name="Goolsby J.A."/>
            <person name="Tidwell J."/>
            <person name="Bellgard S.E."/>
            <person name="Bellgard M.I."/>
        </authorList>
    </citation>
    <scope>NUCLEOTIDE SEQUENCE</scope>
    <source>
        <tissue evidence="1">Shoot tissue taken approximately 20 cm above the soil surface</tissue>
    </source>
</reference>
<accession>A0A0A9AE44</accession>
<proteinExistence type="predicted"/>
<organism evidence="1">
    <name type="scientific">Arundo donax</name>
    <name type="common">Giant reed</name>
    <name type="synonym">Donax arundinaceus</name>
    <dbReference type="NCBI Taxonomy" id="35708"/>
    <lineage>
        <taxon>Eukaryota</taxon>
        <taxon>Viridiplantae</taxon>
        <taxon>Streptophyta</taxon>
        <taxon>Embryophyta</taxon>
        <taxon>Tracheophyta</taxon>
        <taxon>Spermatophyta</taxon>
        <taxon>Magnoliopsida</taxon>
        <taxon>Liliopsida</taxon>
        <taxon>Poales</taxon>
        <taxon>Poaceae</taxon>
        <taxon>PACMAD clade</taxon>
        <taxon>Arundinoideae</taxon>
        <taxon>Arundineae</taxon>
        <taxon>Arundo</taxon>
    </lineage>
</organism>
<dbReference type="EMBL" id="GBRH01252523">
    <property type="protein sequence ID" value="JAD45372.1"/>
    <property type="molecule type" value="Transcribed_RNA"/>
</dbReference>